<organism evidence="2 3">
    <name type="scientific">Cystoisospora suis</name>
    <dbReference type="NCBI Taxonomy" id="483139"/>
    <lineage>
        <taxon>Eukaryota</taxon>
        <taxon>Sar</taxon>
        <taxon>Alveolata</taxon>
        <taxon>Apicomplexa</taxon>
        <taxon>Conoidasida</taxon>
        <taxon>Coccidia</taxon>
        <taxon>Eucoccidiorida</taxon>
        <taxon>Eimeriorina</taxon>
        <taxon>Sarcocystidae</taxon>
        <taxon>Cystoisospora</taxon>
    </lineage>
</organism>
<name>A0A2C6KT19_9APIC</name>
<comment type="caution">
    <text evidence="2">The sequence shown here is derived from an EMBL/GenBank/DDBJ whole genome shotgun (WGS) entry which is preliminary data.</text>
</comment>
<proteinExistence type="predicted"/>
<evidence type="ECO:0008006" key="4">
    <source>
        <dbReference type="Google" id="ProtNLM"/>
    </source>
</evidence>
<evidence type="ECO:0000313" key="3">
    <source>
        <dbReference type="Proteomes" id="UP000221165"/>
    </source>
</evidence>
<dbReference type="VEuPathDB" id="ToxoDB:CSUI_006689"/>
<dbReference type="PANTHER" id="PTHR45282:SF2">
    <property type="entry name" value="OS03G0858400 PROTEIN"/>
    <property type="match status" value="1"/>
</dbReference>
<dbReference type="RefSeq" id="XP_067921185.1">
    <property type="nucleotide sequence ID" value="XM_068066842.1"/>
</dbReference>
<dbReference type="AlphaFoldDB" id="A0A2C6KT19"/>
<dbReference type="SUPFAM" id="SSF50978">
    <property type="entry name" value="WD40 repeat-like"/>
    <property type="match status" value="1"/>
</dbReference>
<protein>
    <recommendedName>
        <fullName evidence="4">Wd g-beta repeat-containing protein</fullName>
    </recommendedName>
</protein>
<dbReference type="InterPro" id="IPR036322">
    <property type="entry name" value="WD40_repeat_dom_sf"/>
</dbReference>
<dbReference type="GeneID" id="94430053"/>
<dbReference type="InterPro" id="IPR015943">
    <property type="entry name" value="WD40/YVTN_repeat-like_dom_sf"/>
</dbReference>
<dbReference type="OrthoDB" id="346371at2759"/>
<dbReference type="EMBL" id="MIGC01003424">
    <property type="protein sequence ID" value="PHJ19485.1"/>
    <property type="molecule type" value="Genomic_DNA"/>
</dbReference>
<sequence length="181" mass="20059">MEKAMDLKTSQGTKCVAISADNRRCVTLDKSGLLTLWNIDVRYFVSEDPKPLFSVDKALEASISLSSSSGKNASQSMNEDIQEEEEDPVVRQAFPNHVSQLAFSPDGKILICIAGCHIKFLQIEENKKKIFPIALIRYAHQRSIDTLLVPQQISSSPFILTAALDSRPQLWHLPDLSASSS</sequence>
<dbReference type="PANTHER" id="PTHR45282">
    <property type="entry name" value="OS03G0858400 PROTEIN"/>
    <property type="match status" value="1"/>
</dbReference>
<gene>
    <name evidence="2" type="ORF">CSUI_006689</name>
</gene>
<feature type="region of interest" description="Disordered" evidence="1">
    <location>
        <begin position="67"/>
        <end position="86"/>
    </location>
</feature>
<feature type="compositionally biased region" description="Low complexity" evidence="1">
    <location>
        <begin position="67"/>
        <end position="76"/>
    </location>
</feature>
<evidence type="ECO:0000256" key="1">
    <source>
        <dbReference type="SAM" id="MobiDB-lite"/>
    </source>
</evidence>
<dbReference type="Proteomes" id="UP000221165">
    <property type="component" value="Unassembled WGS sequence"/>
</dbReference>
<evidence type="ECO:0000313" key="2">
    <source>
        <dbReference type="EMBL" id="PHJ19485.1"/>
    </source>
</evidence>
<dbReference type="Gene3D" id="2.130.10.10">
    <property type="entry name" value="YVTN repeat-like/Quinoprotein amine dehydrogenase"/>
    <property type="match status" value="1"/>
</dbReference>
<keyword evidence="3" id="KW-1185">Reference proteome</keyword>
<accession>A0A2C6KT19</accession>
<reference evidence="2 3" key="1">
    <citation type="journal article" date="2017" name="Int. J. Parasitol.">
        <title>The genome of the protozoan parasite Cystoisospora suis and a reverse vaccinology approach to identify vaccine candidates.</title>
        <authorList>
            <person name="Palmieri N."/>
            <person name="Shrestha A."/>
            <person name="Ruttkowski B."/>
            <person name="Beck T."/>
            <person name="Vogl C."/>
            <person name="Tomley F."/>
            <person name="Blake D.P."/>
            <person name="Joachim A."/>
        </authorList>
    </citation>
    <scope>NUCLEOTIDE SEQUENCE [LARGE SCALE GENOMIC DNA]</scope>
    <source>
        <strain evidence="2 3">Wien I</strain>
    </source>
</reference>